<protein>
    <submittedName>
        <fullName evidence="1">Uncharacterized protein</fullName>
    </submittedName>
</protein>
<keyword evidence="2" id="KW-1185">Reference proteome</keyword>
<dbReference type="HOGENOM" id="CLU_1303529_0_0_11"/>
<evidence type="ECO:0000313" key="2">
    <source>
        <dbReference type="Proteomes" id="UP000001116"/>
    </source>
</evidence>
<evidence type="ECO:0000313" key="1">
    <source>
        <dbReference type="EMBL" id="ABS03748.1"/>
    </source>
</evidence>
<reference evidence="2" key="1">
    <citation type="journal article" date="2008" name="PLoS ONE">
        <title>Survival in nuclear waste, extreme resistance, and potential applications gleaned from the genome sequence of Kineococcus radiotolerans SRS30216.</title>
        <authorList>
            <person name="Bagwell C.E."/>
            <person name="Bhat S."/>
            <person name="Hawkins G.M."/>
            <person name="Smith B.W."/>
            <person name="Biswas T."/>
            <person name="Hoover T.R."/>
            <person name="Saunders E."/>
            <person name="Han C.S."/>
            <person name="Tsodikov O.V."/>
            <person name="Shimkets L.J."/>
        </authorList>
    </citation>
    <scope>NUCLEOTIDE SEQUENCE [LARGE SCALE GENOMIC DNA]</scope>
    <source>
        <strain evidence="2">ATCC BAA-149 / DSM 14245 / SRS30216</strain>
    </source>
</reference>
<dbReference type="KEGG" id="kra:Krad_2267"/>
<name>A6WAA9_KINRD</name>
<dbReference type="EMBL" id="CP000750">
    <property type="protein sequence ID" value="ABS03748.1"/>
    <property type="molecule type" value="Genomic_DNA"/>
</dbReference>
<sequence>MVTVSESVGVDFGPLDALPLPPGLQVLLRSFRPGHPHTPSPPGSLAQLYHRHDRGRAEQTLGFPLPRLSALLDAGQVELVATAGVAEVVAPGQRGGSGPVTVLYLPDEDVLQSSLREAEGRGLSTVEVDYGVSWPSTPPETLRSLGSGDATMIDVRGQHVGVQHTRTGQTRLAWQQRLAEVECNIAVYLPHPPLQAVELLVRCDVPSVSRP</sequence>
<accession>A6WAA9</accession>
<gene>
    <name evidence="1" type="ordered locus">Krad_2267</name>
</gene>
<organism evidence="1 2">
    <name type="scientific">Kineococcus radiotolerans (strain ATCC BAA-149 / DSM 14245 / SRS30216)</name>
    <dbReference type="NCBI Taxonomy" id="266940"/>
    <lineage>
        <taxon>Bacteria</taxon>
        <taxon>Bacillati</taxon>
        <taxon>Actinomycetota</taxon>
        <taxon>Actinomycetes</taxon>
        <taxon>Kineosporiales</taxon>
        <taxon>Kineosporiaceae</taxon>
        <taxon>Kineococcus</taxon>
    </lineage>
</organism>
<dbReference type="AlphaFoldDB" id="A6WAA9"/>
<dbReference type="Proteomes" id="UP000001116">
    <property type="component" value="Chromosome"/>
</dbReference>
<proteinExistence type="predicted"/>
<dbReference type="STRING" id="266940.Krad_2267"/>